<dbReference type="SUPFAM" id="SSF52058">
    <property type="entry name" value="L domain-like"/>
    <property type="match status" value="1"/>
</dbReference>
<dbReference type="InterPro" id="IPR008266">
    <property type="entry name" value="Tyr_kinase_AS"/>
</dbReference>
<evidence type="ECO:0000259" key="2">
    <source>
        <dbReference type="PROSITE" id="PS50011"/>
    </source>
</evidence>
<protein>
    <recommendedName>
        <fullName evidence="2">Protein kinase domain-containing protein</fullName>
    </recommendedName>
</protein>
<dbReference type="Proteomes" id="UP001470230">
    <property type="component" value="Unassembled WGS sequence"/>
</dbReference>
<reference evidence="3 4" key="1">
    <citation type="submission" date="2024-04" db="EMBL/GenBank/DDBJ databases">
        <title>Tritrichomonas musculus Genome.</title>
        <authorList>
            <person name="Alves-Ferreira E."/>
            <person name="Grigg M."/>
            <person name="Lorenzi H."/>
            <person name="Galac M."/>
        </authorList>
    </citation>
    <scope>NUCLEOTIDE SEQUENCE [LARGE SCALE GENOMIC DNA]</scope>
    <source>
        <strain evidence="3 4">EAF2021</strain>
    </source>
</reference>
<accession>A0ABR2K9J1</accession>
<comment type="caution">
    <text evidence="3">The sequence shown here is derived from an EMBL/GenBank/DDBJ whole genome shotgun (WGS) entry which is preliminary data.</text>
</comment>
<keyword evidence="4" id="KW-1185">Reference proteome</keyword>
<dbReference type="InterPro" id="IPR051681">
    <property type="entry name" value="Ser/Thr_Kinases-Pseudokinases"/>
</dbReference>
<evidence type="ECO:0000313" key="3">
    <source>
        <dbReference type="EMBL" id="KAK8887789.1"/>
    </source>
</evidence>
<dbReference type="InterPro" id="IPR000719">
    <property type="entry name" value="Prot_kinase_dom"/>
</dbReference>
<name>A0ABR2K9J1_9EUKA</name>
<dbReference type="InterPro" id="IPR011009">
    <property type="entry name" value="Kinase-like_dom_sf"/>
</dbReference>
<dbReference type="PANTHER" id="PTHR44329">
    <property type="entry name" value="SERINE/THREONINE-PROTEIN KINASE TNNI3K-RELATED"/>
    <property type="match status" value="1"/>
</dbReference>
<gene>
    <name evidence="3" type="ORF">M9Y10_038846</name>
</gene>
<feature type="domain" description="Protein kinase" evidence="2">
    <location>
        <begin position="463"/>
        <end position="754"/>
    </location>
</feature>
<evidence type="ECO:0000256" key="1">
    <source>
        <dbReference type="SAM" id="MobiDB-lite"/>
    </source>
</evidence>
<dbReference type="Pfam" id="PF13306">
    <property type="entry name" value="LRR_5"/>
    <property type="match status" value="2"/>
</dbReference>
<dbReference type="PROSITE" id="PS00109">
    <property type="entry name" value="PROTEIN_KINASE_TYR"/>
    <property type="match status" value="1"/>
</dbReference>
<dbReference type="InterPro" id="IPR026906">
    <property type="entry name" value="LRR_5"/>
</dbReference>
<dbReference type="EMBL" id="JAPFFF010000006">
    <property type="protein sequence ID" value="KAK8887789.1"/>
    <property type="molecule type" value="Genomic_DNA"/>
</dbReference>
<proteinExistence type="predicted"/>
<dbReference type="PROSITE" id="PS50011">
    <property type="entry name" value="PROTEIN_KINASE_DOM"/>
    <property type="match status" value="1"/>
</dbReference>
<organism evidence="3 4">
    <name type="scientific">Tritrichomonas musculus</name>
    <dbReference type="NCBI Taxonomy" id="1915356"/>
    <lineage>
        <taxon>Eukaryota</taxon>
        <taxon>Metamonada</taxon>
        <taxon>Parabasalia</taxon>
        <taxon>Tritrichomonadida</taxon>
        <taxon>Tritrichomonadidae</taxon>
        <taxon>Tritrichomonas</taxon>
    </lineage>
</organism>
<dbReference type="InterPro" id="IPR032675">
    <property type="entry name" value="LRR_dom_sf"/>
</dbReference>
<dbReference type="Pfam" id="PF00069">
    <property type="entry name" value="Pkinase"/>
    <property type="match status" value="1"/>
</dbReference>
<feature type="region of interest" description="Disordered" evidence="1">
    <location>
        <begin position="316"/>
        <end position="358"/>
    </location>
</feature>
<sequence>MLKTKIKLSNGLIAQLTESNLSAEIIESSKARGSVIVPRHIDYQSKKYVITRIGDNAFSENRVIDSLSFVTDSSVRSIGNKAFSHSSLKSLSIPASLEELDDWWCFCAKNLNTIEVSPNNENFTFIDDKFLIWKNKDIEMNNRFDVLVFARRNITGTIEVPSSVRRIAPYAFDKCEKFKSLVFKNDGFSKLKVIDYSAFCGCGSLESISDIPETVTTVGNCCFSFARRLVRVEFLAAKVSIGDYCFENCYSLSRASFPNARKVKVGEGSFNEVDCGFQLKVPLYAEVCGEGLTDVRSKIKRISEPFFDDDEINRFQDSPKSSASSQKTSFSPKNSSKSSVASSHSSSGIDKRQRQRQPRHIGVRVLLERIAFLENRLSKYEDVVPFDINGYIKGDSVAKDAYLRVKREEKDKEKSFKNLKEGGFTDYEAFSEEKDANKIKDKDKEKDKEASTCIIADDEKKFHKLIKKIGEGTTSVAYKIIDTRNNHVMCKKFIKIEDGKMSKKGLQNAVKEFTVIAKIKHPSICDAIGINIKEQVRPNFLSKNETNESERDDKGGLGMIITSSLFFEFLELSLKQCIKDNLLTNTMKTKVALEICSGMSHIHRIGLIHSDLRVENIMLNSIMEGKIIGLGLDRIAMFIRKGVSHDEDSHFKSSLMKDISTFAYMSPELQKELEYDNRTDVYSFGVVLHVIFTGKLPKLSLKDKVSGKKVDLPEPSDGISPFCIQLIDKCMEFDPSKRPTFDEILDELQKNSYSLAIDVDADLISRRHRALNRYESLYFGTSSFSS</sequence>
<dbReference type="Gene3D" id="3.80.10.10">
    <property type="entry name" value="Ribonuclease Inhibitor"/>
    <property type="match status" value="1"/>
</dbReference>
<feature type="compositionally biased region" description="Low complexity" evidence="1">
    <location>
        <begin position="318"/>
        <end position="347"/>
    </location>
</feature>
<dbReference type="Gene3D" id="1.10.510.10">
    <property type="entry name" value="Transferase(Phosphotransferase) domain 1"/>
    <property type="match status" value="1"/>
</dbReference>
<evidence type="ECO:0000313" key="4">
    <source>
        <dbReference type="Proteomes" id="UP001470230"/>
    </source>
</evidence>
<dbReference type="SUPFAM" id="SSF56112">
    <property type="entry name" value="Protein kinase-like (PK-like)"/>
    <property type="match status" value="1"/>
</dbReference>